<dbReference type="Proteomes" id="UP000189431">
    <property type="component" value="Unassembled WGS sequence"/>
</dbReference>
<evidence type="ECO:0000256" key="7">
    <source>
        <dbReference type="ARBA" id="ARBA00023136"/>
    </source>
</evidence>
<dbReference type="NCBIfam" id="TIGR01620">
    <property type="entry name" value="hyp_HI0043"/>
    <property type="match status" value="1"/>
</dbReference>
<organism evidence="9 10">
    <name type="scientific">Salinivibrio costicola subsp. alcaliphilus</name>
    <dbReference type="NCBI Taxonomy" id="272773"/>
    <lineage>
        <taxon>Bacteria</taxon>
        <taxon>Pseudomonadati</taxon>
        <taxon>Pseudomonadota</taxon>
        <taxon>Gammaproteobacteria</taxon>
        <taxon>Vibrionales</taxon>
        <taxon>Vibrionaceae</taxon>
        <taxon>Salinivibrio</taxon>
    </lineage>
</organism>
<name>A0ABX3KP85_SALCS</name>
<keyword evidence="6 8" id="KW-1133">Transmembrane helix</keyword>
<dbReference type="Pfam" id="PF05128">
    <property type="entry name" value="DUF697"/>
    <property type="match status" value="1"/>
</dbReference>
<evidence type="ECO:0000256" key="5">
    <source>
        <dbReference type="ARBA" id="ARBA00022692"/>
    </source>
</evidence>
<comment type="subcellular location">
    <subcellularLocation>
        <location evidence="1">Cell inner membrane</location>
        <topology evidence="1">Multi-pass membrane protein</topology>
    </subcellularLocation>
</comment>
<evidence type="ECO:0000256" key="1">
    <source>
        <dbReference type="ARBA" id="ARBA00004429"/>
    </source>
</evidence>
<dbReference type="RefSeq" id="WP_077669754.1">
    <property type="nucleotide sequence ID" value="NZ_MUFR01000028.1"/>
</dbReference>
<comment type="caution">
    <text evidence="9">The sequence shown here is derived from an EMBL/GenBank/DDBJ whole genome shotgun (WGS) entry which is preliminary data.</text>
</comment>
<dbReference type="InterPro" id="IPR006507">
    <property type="entry name" value="UPF0283"/>
</dbReference>
<keyword evidence="4" id="KW-0997">Cell inner membrane</keyword>
<keyword evidence="3" id="KW-1003">Cell membrane</keyword>
<proteinExistence type="inferred from homology"/>
<evidence type="ECO:0000313" key="10">
    <source>
        <dbReference type="Proteomes" id="UP000189431"/>
    </source>
</evidence>
<accession>A0ABX3KP85</accession>
<reference evidence="10" key="1">
    <citation type="submission" date="2017-01" db="EMBL/GenBank/DDBJ databases">
        <title>Draft genome of the species Salinivibrio costicola subsp. alcaliphilus.</title>
        <authorList>
            <person name="Lopez-Hermoso C."/>
            <person name="De La Haba R."/>
            <person name="Sanchez-Porro C."/>
            <person name="Ventosa A."/>
        </authorList>
    </citation>
    <scope>NUCLEOTIDE SEQUENCE [LARGE SCALE GENOMIC DNA]</scope>
    <source>
        <strain evidence="10">CBH448</strain>
    </source>
</reference>
<gene>
    <name evidence="9" type="ORF">BZJ21_10525</name>
</gene>
<dbReference type="PANTHER" id="PTHR39342">
    <property type="entry name" value="UPF0283 MEMBRANE PROTEIN YCJF"/>
    <property type="match status" value="1"/>
</dbReference>
<comment type="similarity">
    <text evidence="2">Belongs to the UPF0283 family.</text>
</comment>
<feature type="transmembrane region" description="Helical" evidence="8">
    <location>
        <begin position="92"/>
        <end position="112"/>
    </location>
</feature>
<dbReference type="EMBL" id="MUFR01000028">
    <property type="protein sequence ID" value="OOF33485.1"/>
    <property type="molecule type" value="Genomic_DNA"/>
</dbReference>
<feature type="transmembrane region" description="Helical" evidence="8">
    <location>
        <begin position="63"/>
        <end position="80"/>
    </location>
</feature>
<keyword evidence="10" id="KW-1185">Reference proteome</keyword>
<dbReference type="InterPro" id="IPR021147">
    <property type="entry name" value="DUF697"/>
</dbReference>
<evidence type="ECO:0000256" key="6">
    <source>
        <dbReference type="ARBA" id="ARBA00022989"/>
    </source>
</evidence>
<evidence type="ECO:0000256" key="3">
    <source>
        <dbReference type="ARBA" id="ARBA00022475"/>
    </source>
</evidence>
<keyword evidence="7 8" id="KW-0472">Membrane</keyword>
<evidence type="ECO:0000256" key="2">
    <source>
        <dbReference type="ARBA" id="ARBA00008255"/>
    </source>
</evidence>
<dbReference type="PANTHER" id="PTHR39342:SF1">
    <property type="entry name" value="UPF0283 MEMBRANE PROTEIN YCJF"/>
    <property type="match status" value="1"/>
</dbReference>
<sequence length="344" mass="37899">MTQYKPKQTFAQDAEIDQTALDSRIQQGTTFESDHDFTPAASAEWEASLDATLAPSSRKRRRVWPFLMLATMLLALWQSADSVYQSWLTQDWLSLGWQGLLIAIATTGLVMLGKEWRAMRRLLQRDAVRQQAEQLLASDAVGQGEHFCRQLAEQTGQVQRPAFTQWQQAITATHNDSEILGLYEQQVLSAQDKAARALVTKHSQEAALMVAVSPLAAADMLLVAWRNFHLMTKIANVYGIQLGVKARLSLLKMVLTNMALAGASEAMTDVGFDVLSVNLAGRVSGRVAQGLGVGLLTARLGLKTMTLMRPLPWHGQAAPSLSQLRRELVKRLMGKSPTPGESPH</sequence>
<keyword evidence="5 8" id="KW-0812">Transmembrane</keyword>
<evidence type="ECO:0000313" key="9">
    <source>
        <dbReference type="EMBL" id="OOF33485.1"/>
    </source>
</evidence>
<protein>
    <submittedName>
        <fullName evidence="9">TIGR01620 family protein</fullName>
    </submittedName>
</protein>
<evidence type="ECO:0000256" key="4">
    <source>
        <dbReference type="ARBA" id="ARBA00022519"/>
    </source>
</evidence>
<evidence type="ECO:0000256" key="8">
    <source>
        <dbReference type="SAM" id="Phobius"/>
    </source>
</evidence>